<gene>
    <name evidence="7" type="ORF">PAT3040_01275</name>
</gene>
<evidence type="ECO:0000256" key="4">
    <source>
        <dbReference type="PROSITE-ProRule" id="PRU00169"/>
    </source>
</evidence>
<feature type="domain" description="HTH araC/xylS-type" evidence="5">
    <location>
        <begin position="429"/>
        <end position="527"/>
    </location>
</feature>
<dbReference type="InterPro" id="IPR041522">
    <property type="entry name" value="CdaR_GGDEF"/>
</dbReference>
<evidence type="ECO:0000313" key="8">
    <source>
        <dbReference type="Proteomes" id="UP000245202"/>
    </source>
</evidence>
<dbReference type="PRINTS" id="PR00032">
    <property type="entry name" value="HTHARAC"/>
</dbReference>
<dbReference type="InterPro" id="IPR011006">
    <property type="entry name" value="CheY-like_superfamily"/>
</dbReference>
<keyword evidence="8" id="KW-1185">Reference proteome</keyword>
<evidence type="ECO:0000256" key="1">
    <source>
        <dbReference type="ARBA" id="ARBA00023015"/>
    </source>
</evidence>
<dbReference type="SUPFAM" id="SSF46689">
    <property type="entry name" value="Homeodomain-like"/>
    <property type="match status" value="2"/>
</dbReference>
<dbReference type="CDD" id="cd17536">
    <property type="entry name" value="REC_YesN-like"/>
    <property type="match status" value="1"/>
</dbReference>
<dbReference type="PROSITE" id="PS50110">
    <property type="entry name" value="RESPONSE_REGULATORY"/>
    <property type="match status" value="1"/>
</dbReference>
<accession>A0A2R5ETL4</accession>
<dbReference type="Gene3D" id="1.10.10.60">
    <property type="entry name" value="Homeodomain-like"/>
    <property type="match status" value="2"/>
</dbReference>
<dbReference type="Pfam" id="PF00072">
    <property type="entry name" value="Response_reg"/>
    <property type="match status" value="1"/>
</dbReference>
<feature type="modified residue" description="4-aspartylphosphate" evidence="4">
    <location>
        <position position="56"/>
    </location>
</feature>
<feature type="domain" description="Response regulatory" evidence="6">
    <location>
        <begin position="4"/>
        <end position="121"/>
    </location>
</feature>
<dbReference type="SMART" id="SM00448">
    <property type="entry name" value="REC"/>
    <property type="match status" value="1"/>
</dbReference>
<dbReference type="Proteomes" id="UP000245202">
    <property type="component" value="Unassembled WGS sequence"/>
</dbReference>
<dbReference type="InterPro" id="IPR009057">
    <property type="entry name" value="Homeodomain-like_sf"/>
</dbReference>
<comment type="caution">
    <text evidence="7">The sequence shown here is derived from an EMBL/GenBank/DDBJ whole genome shotgun (WGS) entry which is preliminary data.</text>
</comment>
<dbReference type="InterPro" id="IPR018062">
    <property type="entry name" value="HTH_AraC-typ_CS"/>
</dbReference>
<dbReference type="PROSITE" id="PS00041">
    <property type="entry name" value="HTH_ARAC_FAMILY_1"/>
    <property type="match status" value="1"/>
</dbReference>
<dbReference type="InterPro" id="IPR018060">
    <property type="entry name" value="HTH_AraC"/>
</dbReference>
<organism evidence="7 8">
    <name type="scientific">Paenibacillus agaridevorans</name>
    <dbReference type="NCBI Taxonomy" id="171404"/>
    <lineage>
        <taxon>Bacteria</taxon>
        <taxon>Bacillati</taxon>
        <taxon>Bacillota</taxon>
        <taxon>Bacilli</taxon>
        <taxon>Bacillales</taxon>
        <taxon>Paenibacillaceae</taxon>
        <taxon>Paenibacillus</taxon>
    </lineage>
</organism>
<dbReference type="GO" id="GO:0000160">
    <property type="term" value="P:phosphorelay signal transduction system"/>
    <property type="evidence" value="ECO:0007669"/>
    <property type="project" value="InterPro"/>
</dbReference>
<evidence type="ECO:0000256" key="2">
    <source>
        <dbReference type="ARBA" id="ARBA00023125"/>
    </source>
</evidence>
<dbReference type="PROSITE" id="PS01124">
    <property type="entry name" value="HTH_ARAC_FAMILY_2"/>
    <property type="match status" value="1"/>
</dbReference>
<keyword evidence="2 7" id="KW-0238">DNA-binding</keyword>
<evidence type="ECO:0000313" key="7">
    <source>
        <dbReference type="EMBL" id="GBG06741.1"/>
    </source>
</evidence>
<sequence length="530" mass="60415">MAISVVLADDEPIILKGLTKLIPWDQHGMEIAGYAYDGKELFEAIETYKPDVVISDINMPYFSGIDIIKEIKRRQLPIKVVFISAYQEFAYARDAVAYGAVDYLVKPVKKTELEAVIKKTLVQISEENEEGRIRDKLNLLERKNRDDEVGGWLAQLAEGTFSEQSEGYPYLLEKLDDSLYTIGILGIDPSGNDSERWPAQTQKLVEFAIHNIVQESLGLYGKGYSFIQNGAHIFVLNHTSEDVPLRLADAIRRNIADYLKLKVSVGVGESAGNLFGLKQSGDQAKRALEMTYYEGLNRVIPYRKLEQRKDSENEWFTLQSGIIKSLTGGDWSGAKASMQTLLRLIESATIGNRQLAVSTCFSSMLFIVQEVKKADVPMSDLGFDIQHLQGRLETYVTYKDLCDGIYDMLLELYNRIGDKPGIKEQTLIARIAAYIDEHYREDISLESVAGIAFMNPYYFSSFFKKHMKRNFKQYVTDLRMKQAMELLTHTDMMIYEIAEQVGYNNARHFSDMFKKQTGKLPQEYKQALRQ</sequence>
<protein>
    <submittedName>
        <fullName evidence="7">DNA-binding response regulator</fullName>
    </submittedName>
</protein>
<dbReference type="Pfam" id="PF12833">
    <property type="entry name" value="HTH_18"/>
    <property type="match status" value="1"/>
</dbReference>
<evidence type="ECO:0000256" key="3">
    <source>
        <dbReference type="ARBA" id="ARBA00023163"/>
    </source>
</evidence>
<dbReference type="EMBL" id="BDQX01000054">
    <property type="protein sequence ID" value="GBG06741.1"/>
    <property type="molecule type" value="Genomic_DNA"/>
</dbReference>
<dbReference type="PANTHER" id="PTHR43280">
    <property type="entry name" value="ARAC-FAMILY TRANSCRIPTIONAL REGULATOR"/>
    <property type="match status" value="1"/>
</dbReference>
<reference evidence="7 8" key="1">
    <citation type="submission" date="2017-08" db="EMBL/GenBank/DDBJ databases">
        <title>Substantial Increase in Enzyme Production by Combined Drug-Resistance Mutations in Paenibacillus agaridevorans.</title>
        <authorList>
            <person name="Tanaka Y."/>
            <person name="Funane K."/>
            <person name="Hosaka T."/>
            <person name="Shiwa Y."/>
            <person name="Fujita N."/>
            <person name="Miyazaki T."/>
            <person name="Yoshikawa H."/>
            <person name="Murakami K."/>
            <person name="Kasahara K."/>
            <person name="Inaoka T."/>
            <person name="Hiraga Y."/>
            <person name="Ochi K."/>
        </authorList>
    </citation>
    <scope>NUCLEOTIDE SEQUENCE [LARGE SCALE GENOMIC DNA]</scope>
    <source>
        <strain evidence="7 8">T-3040</strain>
    </source>
</reference>
<keyword evidence="4" id="KW-0597">Phosphoprotein</keyword>
<proteinExistence type="predicted"/>
<dbReference type="GO" id="GO:0043565">
    <property type="term" value="F:sequence-specific DNA binding"/>
    <property type="evidence" value="ECO:0007669"/>
    <property type="project" value="InterPro"/>
</dbReference>
<dbReference type="AlphaFoldDB" id="A0A2R5ETL4"/>
<dbReference type="SMART" id="SM00342">
    <property type="entry name" value="HTH_ARAC"/>
    <property type="match status" value="1"/>
</dbReference>
<evidence type="ECO:0000259" key="6">
    <source>
        <dbReference type="PROSITE" id="PS50110"/>
    </source>
</evidence>
<keyword evidence="3" id="KW-0804">Transcription</keyword>
<dbReference type="PANTHER" id="PTHR43280:SF2">
    <property type="entry name" value="HTH-TYPE TRANSCRIPTIONAL REGULATOR EXSA"/>
    <property type="match status" value="1"/>
</dbReference>
<evidence type="ECO:0000259" key="5">
    <source>
        <dbReference type="PROSITE" id="PS01124"/>
    </source>
</evidence>
<dbReference type="GO" id="GO:0003700">
    <property type="term" value="F:DNA-binding transcription factor activity"/>
    <property type="evidence" value="ECO:0007669"/>
    <property type="project" value="InterPro"/>
</dbReference>
<dbReference type="SUPFAM" id="SSF52172">
    <property type="entry name" value="CheY-like"/>
    <property type="match status" value="1"/>
</dbReference>
<dbReference type="Gene3D" id="3.40.50.2300">
    <property type="match status" value="1"/>
</dbReference>
<dbReference type="InterPro" id="IPR001789">
    <property type="entry name" value="Sig_transdc_resp-reg_receiver"/>
</dbReference>
<name>A0A2R5ETL4_9BACL</name>
<dbReference type="InterPro" id="IPR020449">
    <property type="entry name" value="Tscrpt_reg_AraC-type_HTH"/>
</dbReference>
<dbReference type="Pfam" id="PF17853">
    <property type="entry name" value="GGDEF_2"/>
    <property type="match status" value="1"/>
</dbReference>
<dbReference type="RefSeq" id="WP_108991932.1">
    <property type="nucleotide sequence ID" value="NZ_BDQX01000054.1"/>
</dbReference>
<keyword evidence="1" id="KW-0805">Transcription regulation</keyword>